<evidence type="ECO:0000259" key="5">
    <source>
        <dbReference type="Pfam" id="PF15914"/>
    </source>
</evidence>
<feature type="compositionally biased region" description="Basic and acidic residues" evidence="4">
    <location>
        <begin position="910"/>
        <end position="922"/>
    </location>
</feature>
<proteinExistence type="inferred from homology"/>
<feature type="compositionally biased region" description="Low complexity" evidence="4">
    <location>
        <begin position="889"/>
        <end position="901"/>
    </location>
</feature>
<feature type="region of interest" description="Disordered" evidence="4">
    <location>
        <begin position="735"/>
        <end position="794"/>
    </location>
</feature>
<dbReference type="InterPro" id="IPR029717">
    <property type="entry name" value="FAM193"/>
</dbReference>
<dbReference type="KEGG" id="clec:106666889"/>
<feature type="compositionally biased region" description="Basic and acidic residues" evidence="4">
    <location>
        <begin position="646"/>
        <end position="657"/>
    </location>
</feature>
<feature type="region of interest" description="Disordered" evidence="4">
    <location>
        <begin position="965"/>
        <end position="988"/>
    </location>
</feature>
<keyword evidence="3" id="KW-0175">Coiled coil</keyword>
<organism evidence="6 7">
    <name type="scientific">Cimex lectularius</name>
    <name type="common">Bed bug</name>
    <name type="synonym">Acanthia lectularia</name>
    <dbReference type="NCBI Taxonomy" id="79782"/>
    <lineage>
        <taxon>Eukaryota</taxon>
        <taxon>Metazoa</taxon>
        <taxon>Ecdysozoa</taxon>
        <taxon>Arthropoda</taxon>
        <taxon>Hexapoda</taxon>
        <taxon>Insecta</taxon>
        <taxon>Pterygota</taxon>
        <taxon>Neoptera</taxon>
        <taxon>Paraneoptera</taxon>
        <taxon>Hemiptera</taxon>
        <taxon>Heteroptera</taxon>
        <taxon>Panheteroptera</taxon>
        <taxon>Cimicomorpha</taxon>
        <taxon>Cimicidae</taxon>
        <taxon>Cimex</taxon>
    </lineage>
</organism>
<dbReference type="OMA" id="SEACECH"/>
<keyword evidence="2" id="KW-0597">Phosphoprotein</keyword>
<feature type="region of interest" description="Disordered" evidence="4">
    <location>
        <begin position="520"/>
        <end position="581"/>
    </location>
</feature>
<dbReference type="OrthoDB" id="10044608at2759"/>
<dbReference type="AlphaFoldDB" id="A0A8I6RUC2"/>
<dbReference type="InterPro" id="IPR031802">
    <property type="entry name" value="FAM193_C"/>
</dbReference>
<evidence type="ECO:0000256" key="3">
    <source>
        <dbReference type="ARBA" id="ARBA00023054"/>
    </source>
</evidence>
<sequence length="1050" mass="119594">MSYHKSDCLNVSTESDDSSEDAEGAIAAILKKLSGDDYNILDRNPFEMSDTCTCDFCKELRLLTAGEREELKMMQTYWTELRNYIRIVYRISIKGTLMSIDEEYTNSIKLVASRLCDVCNPLQIYECLENQVGEFVVEIKVRLLQLMDRLAGNPQLPKLFISGMLDSYNKMMNAANKLTPVLSRMETEHLSKFKLTWKILNQRLFQTSIYTDIFFQNSVPLFITQLGKKNNSEENKVLVREFLSFDDEITLVEGMWSDVEEHLKSFKKDSSTNSTFRKYLTQDWEEFKALRRNHYKLCNKHLANQDSDDNSSLNDFDLTNWCEEDENDLNETCECHVCPNVPTNNVTLIDDVLPLNRTGFHLCPHIHIHEKNHTKIEGANVPKDSKQVLKMKMKSWKESYSSKAARSRKGEGATPIVKGQHDKCIEKEKKEASTDTTEVQHNFCPIHNDVMEWIPCGENDICTCDGTEEFNSDTSDTDSRHCDCYYCEVFGHGLPATAPMSRNYKEMRERLRLLLNKKKSKCRSTTVPTLANNTMPQAQPKRHQNGGPPSQEKPQKLQKSDKSTATPIKAPPPPVVEHDPRDLEDLLDFIEGTEVKCRNEKKAAKKARQKEKKKILMIRKKKEEEEKARLIQEAIEKKQREEEMLRLAKVKEQENASKSKKKSKNRSQMSQKEDNVQHNKPSENPGTQMVTIKRIMEPHSSEPTVTITLRGATPKQDKVLYTLLNGQVCKVKDVPVESQHSNSKHVSTKKFNNSSELTATKSNKKVKQKKEQQQKVEPTPSAPAKQKPVKQLTNPTSIQINNAINTMSKHPTTHFNINDLKLPPGITITKVDSSESPFNKKVKESTNTKVSSTPMKSAASSEVIVVATNKLKELAPSNGALKTCDSHGNSNNNNNSANNNNNKKKKQKKKDQEQRIKCEEKNPYPGLDIDPIPMASQNDLVRQMSVLTINPYAGSKEVTEIKLDASKKKKKKSKKGNEPINNPDDWKMLDSVFAPKDIDLNDGEIDDAERELEAFKRFCLQSVPPERKAKVHLNLKDIVLKKKSSPVTCN</sequence>
<reference evidence="6" key="1">
    <citation type="submission" date="2022-01" db="UniProtKB">
        <authorList>
            <consortium name="EnsemblMetazoa"/>
        </authorList>
    </citation>
    <scope>IDENTIFICATION</scope>
</reference>
<feature type="domain" description="FAM193 C-terminal" evidence="5">
    <location>
        <begin position="990"/>
        <end position="1044"/>
    </location>
</feature>
<dbReference type="PANTHER" id="PTHR15109:SF4">
    <property type="entry name" value="FAM193 C-TERMINAL DOMAIN-CONTAINING PROTEIN"/>
    <property type="match status" value="1"/>
</dbReference>
<feature type="compositionally biased region" description="Basic and acidic residues" evidence="4">
    <location>
        <begin position="671"/>
        <end position="681"/>
    </location>
</feature>
<evidence type="ECO:0000313" key="7">
    <source>
        <dbReference type="Proteomes" id="UP000494040"/>
    </source>
</evidence>
<comment type="similarity">
    <text evidence="1">Belongs to the FAM193 family.</text>
</comment>
<dbReference type="Pfam" id="PF15914">
    <property type="entry name" value="FAM193_C"/>
    <property type="match status" value="1"/>
</dbReference>
<evidence type="ECO:0000313" key="6">
    <source>
        <dbReference type="EnsemblMetazoa" id="XP_014249896.1"/>
    </source>
</evidence>
<evidence type="ECO:0000256" key="1">
    <source>
        <dbReference type="ARBA" id="ARBA00009689"/>
    </source>
</evidence>
<dbReference type="GeneID" id="106666889"/>
<protein>
    <recommendedName>
        <fullName evidence="5">FAM193 C-terminal domain-containing protein</fullName>
    </recommendedName>
</protein>
<feature type="compositionally biased region" description="Polar residues" evidence="4">
    <location>
        <begin position="749"/>
        <end position="761"/>
    </location>
</feature>
<feature type="compositionally biased region" description="Basic and acidic residues" evidence="4">
    <location>
        <begin position="553"/>
        <end position="562"/>
    </location>
</feature>
<evidence type="ECO:0000256" key="2">
    <source>
        <dbReference type="ARBA" id="ARBA00022553"/>
    </source>
</evidence>
<evidence type="ECO:0000256" key="4">
    <source>
        <dbReference type="SAM" id="MobiDB-lite"/>
    </source>
</evidence>
<feature type="region of interest" description="Disordered" evidence="4">
    <location>
        <begin position="834"/>
        <end position="854"/>
    </location>
</feature>
<feature type="compositionally biased region" description="Polar residues" evidence="4">
    <location>
        <begin position="524"/>
        <end position="537"/>
    </location>
</feature>
<dbReference type="PANTHER" id="PTHR15109">
    <property type="entry name" value="AGAP004327-PA"/>
    <property type="match status" value="1"/>
</dbReference>
<dbReference type="EnsemblMetazoa" id="XM_014394410.2">
    <property type="protein sequence ID" value="XP_014249896.1"/>
    <property type="gene ID" value="LOC106666889"/>
</dbReference>
<dbReference type="RefSeq" id="XP_014249896.1">
    <property type="nucleotide sequence ID" value="XM_014394410.2"/>
</dbReference>
<keyword evidence="7" id="KW-1185">Reference proteome</keyword>
<accession>A0A8I6RUC2</accession>
<feature type="region of interest" description="Disordered" evidence="4">
    <location>
        <begin position="646"/>
        <end position="707"/>
    </location>
</feature>
<feature type="region of interest" description="Disordered" evidence="4">
    <location>
        <begin position="878"/>
        <end position="930"/>
    </location>
</feature>
<dbReference type="Proteomes" id="UP000494040">
    <property type="component" value="Unassembled WGS sequence"/>
</dbReference>
<name>A0A8I6RUC2_CIMLE</name>